<dbReference type="AlphaFoldDB" id="A0A6B8RS61"/>
<dbReference type="SUPFAM" id="SSF55486">
    <property type="entry name" value="Metalloproteases ('zincins'), catalytic domain"/>
    <property type="match status" value="1"/>
</dbReference>
<dbReference type="InterPro" id="IPR034015">
    <property type="entry name" value="M1_LTA4H"/>
</dbReference>
<dbReference type="KEGG" id="ppsc:EHS13_32450"/>
<dbReference type="RefSeq" id="WP_155704350.1">
    <property type="nucleotide sequence ID" value="NZ_CP034235.1"/>
</dbReference>
<dbReference type="OrthoDB" id="9814383at2"/>
<evidence type="ECO:0000256" key="2">
    <source>
        <dbReference type="PIRSR" id="PIRSR634015-3"/>
    </source>
</evidence>
<evidence type="ECO:0000313" key="6">
    <source>
        <dbReference type="Proteomes" id="UP000426246"/>
    </source>
</evidence>
<evidence type="ECO:0000256" key="3">
    <source>
        <dbReference type="SAM" id="Phobius"/>
    </source>
</evidence>
<keyword evidence="3" id="KW-0472">Membrane</keyword>
<dbReference type="CDD" id="cd09604">
    <property type="entry name" value="M1_APN_like"/>
    <property type="match status" value="1"/>
</dbReference>
<dbReference type="PANTHER" id="PTHR45726">
    <property type="entry name" value="LEUKOTRIENE A-4 HYDROLASE"/>
    <property type="match status" value="1"/>
</dbReference>
<dbReference type="GO" id="GO:0008237">
    <property type="term" value="F:metallopeptidase activity"/>
    <property type="evidence" value="ECO:0007669"/>
    <property type="project" value="InterPro"/>
</dbReference>
<dbReference type="EMBL" id="CP034235">
    <property type="protein sequence ID" value="QGQ99240.1"/>
    <property type="molecule type" value="Genomic_DNA"/>
</dbReference>
<accession>A0A6B8RS61</accession>
<evidence type="ECO:0000313" key="5">
    <source>
        <dbReference type="EMBL" id="QGQ99240.1"/>
    </source>
</evidence>
<evidence type="ECO:0000256" key="1">
    <source>
        <dbReference type="PIRSR" id="PIRSR634015-1"/>
    </source>
</evidence>
<dbReference type="PANTHER" id="PTHR45726:SF3">
    <property type="entry name" value="LEUKOTRIENE A-4 HYDROLASE"/>
    <property type="match status" value="1"/>
</dbReference>
<feature type="binding site" evidence="2">
    <location>
        <position position="403"/>
    </location>
    <ligand>
        <name>Zn(2+)</name>
        <dbReference type="ChEBI" id="CHEBI:29105"/>
        <note>catalytic</note>
    </ligand>
</feature>
<keyword evidence="3" id="KW-1133">Transmembrane helix</keyword>
<feature type="transmembrane region" description="Helical" evidence="3">
    <location>
        <begin position="12"/>
        <end position="30"/>
    </location>
</feature>
<dbReference type="InterPro" id="IPR027268">
    <property type="entry name" value="Peptidase_M4/M1_CTD_sf"/>
</dbReference>
<name>A0A6B8RS61_9BACL</name>
<feature type="binding site" evidence="2">
    <location>
        <position position="426"/>
    </location>
    <ligand>
        <name>Zn(2+)</name>
        <dbReference type="ChEBI" id="CHEBI:29105"/>
        <note>catalytic</note>
    </ligand>
</feature>
<feature type="domain" description="Peptidase M1 membrane alanine aminopeptidase" evidence="4">
    <location>
        <begin position="340"/>
        <end position="537"/>
    </location>
</feature>
<protein>
    <submittedName>
        <fullName evidence="5">M1 family peptidase</fullName>
    </submittedName>
</protein>
<dbReference type="Pfam" id="PF01433">
    <property type="entry name" value="Peptidase_M1"/>
    <property type="match status" value="1"/>
</dbReference>
<gene>
    <name evidence="5" type="ORF">EHS13_32450</name>
</gene>
<reference evidence="6" key="1">
    <citation type="submission" date="2018-11" db="EMBL/GenBank/DDBJ databases">
        <title>Complete genome sequence of Paenibacillus sp. ML311-T8.</title>
        <authorList>
            <person name="Nam Y.-D."/>
            <person name="Kang J."/>
            <person name="Chung W.-H."/>
            <person name="Park Y.S."/>
        </authorList>
    </citation>
    <scope>NUCLEOTIDE SEQUENCE [LARGE SCALE GENOMIC DNA]</scope>
    <source>
        <strain evidence="6">ML311-T8</strain>
    </source>
</reference>
<feature type="active site" description="Proton donor" evidence="1">
    <location>
        <position position="478"/>
    </location>
</feature>
<keyword evidence="2" id="KW-0862">Zinc</keyword>
<dbReference type="Gene3D" id="1.10.390.10">
    <property type="entry name" value="Neutral Protease Domain 2"/>
    <property type="match status" value="1"/>
</dbReference>
<evidence type="ECO:0000259" key="4">
    <source>
        <dbReference type="Pfam" id="PF01433"/>
    </source>
</evidence>
<keyword evidence="2" id="KW-0479">Metal-binding</keyword>
<feature type="active site" description="Proton acceptor" evidence="1">
    <location>
        <position position="404"/>
    </location>
</feature>
<feature type="binding site" evidence="2">
    <location>
        <position position="407"/>
    </location>
    <ligand>
        <name>Zn(2+)</name>
        <dbReference type="ChEBI" id="CHEBI:29105"/>
        <note>catalytic</note>
    </ligand>
</feature>
<proteinExistence type="predicted"/>
<keyword evidence="3" id="KW-0812">Transmembrane</keyword>
<dbReference type="InterPro" id="IPR014782">
    <property type="entry name" value="Peptidase_M1_dom"/>
</dbReference>
<dbReference type="GO" id="GO:0008270">
    <property type="term" value="F:zinc ion binding"/>
    <property type="evidence" value="ECO:0007669"/>
    <property type="project" value="InterPro"/>
</dbReference>
<keyword evidence="6" id="KW-1185">Reference proteome</keyword>
<sequence length="664" mass="76094">MKPLFANRMFQWILLIVFCSYLALMSSLILHKAPKLNDFATTKTIPLSNQVLPENSVQTSDQTQPSPLSHRIVEYHIAVSLIPEQKMLEGTETVSWENPGKKPVSEIYFHLYPNAFESTKTSFNRESGGKLREDKMTSASNGWMKLQSFETTLGQDLMSHLSFVQPDDGNTNDHTLMKVRLSDPIGPGEKISFTMKFSVKLPYVYARMGYADDFYMAGQWFPKIAVYEPAGTRGRLEEGWNLHQYHGNSEFYADFGIYDVSIQVPSAYIVAATGFPVNPAAEKNNRKTYHFYADDVHDFAWSASPNFVYYEEPFSTPNVPGVKIKLYLDPSHKNFKTRYMQAAKKALTRYSEWYGAYPYSTLSIVVPPENGNGAGGMEYPTLITAWGTVASANDLSLERVVVHEIGHQFWYGMVASNEFEEAWLDEGFTSYAEDKVMEREYGSKPNLPLEASYVTSPESLKLNSWEYGHHGQYAENVYTRAKLVLNSIEKDVGPELMQKTLKAYFQQWKFRHPSTQDFQAILEKTTQKSWKPFFDSFVYGGLMIDYTVDNIHIRKTTEKNQTSYTSEVLIRKQGGSFPNVPIHFHFSDGTSIDKVWNSESNDTLFKLIHTSPVDWVRIDPEHKMLMENKHINNFMKTNIDPTATIRWNTSFLKILETLFNSVSW</sequence>
<dbReference type="Proteomes" id="UP000426246">
    <property type="component" value="Chromosome"/>
</dbReference>
<organism evidence="5 6">
    <name type="scientific">Paenibacillus psychroresistens</name>
    <dbReference type="NCBI Taxonomy" id="1778678"/>
    <lineage>
        <taxon>Bacteria</taxon>
        <taxon>Bacillati</taxon>
        <taxon>Bacillota</taxon>
        <taxon>Bacilli</taxon>
        <taxon>Bacillales</taxon>
        <taxon>Paenibacillaceae</taxon>
        <taxon>Paenibacillus</taxon>
    </lineage>
</organism>
<comment type="cofactor">
    <cofactor evidence="2">
        <name>Zn(2+)</name>
        <dbReference type="ChEBI" id="CHEBI:29105"/>
    </cofactor>
    <text evidence="2">Binds 1 zinc ion per subunit.</text>
</comment>